<dbReference type="EMBL" id="JADKPN010000015">
    <property type="protein sequence ID" value="MBF4765457.1"/>
    <property type="molecule type" value="Genomic_DNA"/>
</dbReference>
<comment type="caution">
    <text evidence="2">The sequence shown here is derived from an EMBL/GenBank/DDBJ whole genome shotgun (WGS) entry which is preliminary data.</text>
</comment>
<dbReference type="RefSeq" id="WP_194708634.1">
    <property type="nucleotide sequence ID" value="NZ_JADKPN010000015.1"/>
</dbReference>
<keyword evidence="3" id="KW-1185">Reference proteome</keyword>
<evidence type="ECO:0000256" key="1">
    <source>
        <dbReference type="SAM" id="MobiDB-lite"/>
    </source>
</evidence>
<reference evidence="2" key="1">
    <citation type="submission" date="2020-11" db="EMBL/GenBank/DDBJ databases">
        <title>Nocardioides sp. nov., isolated from Soil of Cynanchum wilfordii Hemsley rhizosphere.</title>
        <authorList>
            <person name="Lee J.-S."/>
            <person name="Suh M.K."/>
            <person name="Kim J.-S."/>
        </authorList>
    </citation>
    <scope>NUCLEOTIDE SEQUENCE</scope>
    <source>
        <strain evidence="2">KCTC 19275</strain>
    </source>
</reference>
<sequence length="366" mass="38577">MTRASGHHPLVPLELFGRRVRVDAGGHPATAQVEALWSRCRPPPADAPSDVLSSDTHMGEPPTVITLPRSDRPLGPETTVDLRDRLRTIAVDAAADSLLLLRAAAVATPGGAALGLVADDAEQRASVAAELSRRGFGYVTDELLALDESFDVVAFPEPIAFEQPDEDVAVLAGPDALGLRPCPAALHLAAMVVMDHVPARREAPELVRVDRSGDVLLLEPAVVTAPASWAETALPDLVDEVDGLWRLTYGDVHAVAPVLAELLVERTRPASGPIELYVAVGLGENEPSRRPGISGHDLALDGLRRTVWESAAGGATLEGLHTAANLELGGPHHISVQLVAAAVRDLMGLGLLVPETARPHADLARR</sequence>
<protein>
    <submittedName>
        <fullName evidence="2">Uncharacterized protein</fullName>
    </submittedName>
</protein>
<organism evidence="2 3">
    <name type="scientific">Nocardioides islandensis</name>
    <dbReference type="NCBI Taxonomy" id="433663"/>
    <lineage>
        <taxon>Bacteria</taxon>
        <taxon>Bacillati</taxon>
        <taxon>Actinomycetota</taxon>
        <taxon>Actinomycetes</taxon>
        <taxon>Propionibacteriales</taxon>
        <taxon>Nocardioidaceae</taxon>
        <taxon>Nocardioides</taxon>
    </lineage>
</organism>
<dbReference type="Proteomes" id="UP000640489">
    <property type="component" value="Unassembled WGS sequence"/>
</dbReference>
<evidence type="ECO:0000313" key="2">
    <source>
        <dbReference type="EMBL" id="MBF4765457.1"/>
    </source>
</evidence>
<accession>A0A930VJ25</accession>
<gene>
    <name evidence="2" type="ORF">ISU07_20185</name>
</gene>
<name>A0A930VJ25_9ACTN</name>
<evidence type="ECO:0000313" key="3">
    <source>
        <dbReference type="Proteomes" id="UP000640489"/>
    </source>
</evidence>
<proteinExistence type="predicted"/>
<feature type="region of interest" description="Disordered" evidence="1">
    <location>
        <begin position="40"/>
        <end position="75"/>
    </location>
</feature>
<dbReference type="AlphaFoldDB" id="A0A930VJ25"/>